<dbReference type="PANTHER" id="PTHR47337">
    <property type="entry name" value="TETRATRICOPEPTIDE REPEAT (TPR)-LIKE SUPERFAMILY PROTEIN"/>
    <property type="match status" value="1"/>
</dbReference>
<proteinExistence type="predicted"/>
<reference evidence="2" key="1">
    <citation type="submission" date="2022-03" db="EMBL/GenBank/DDBJ databases">
        <title>A functionally conserved STORR gene fusion in Papaver species that diverged 16.8 million years ago.</title>
        <authorList>
            <person name="Catania T."/>
        </authorList>
    </citation>
    <scope>NUCLEOTIDE SEQUENCE</scope>
    <source>
        <strain evidence="2">S-191538</strain>
    </source>
</reference>
<feature type="region of interest" description="Disordered" evidence="1">
    <location>
        <begin position="174"/>
        <end position="196"/>
    </location>
</feature>
<dbReference type="Proteomes" id="UP001177140">
    <property type="component" value="Unassembled WGS sequence"/>
</dbReference>
<gene>
    <name evidence="2" type="ORF">MKW94_018564</name>
</gene>
<organism evidence="2 3">
    <name type="scientific">Papaver nudicaule</name>
    <name type="common">Iceland poppy</name>
    <dbReference type="NCBI Taxonomy" id="74823"/>
    <lineage>
        <taxon>Eukaryota</taxon>
        <taxon>Viridiplantae</taxon>
        <taxon>Streptophyta</taxon>
        <taxon>Embryophyta</taxon>
        <taxon>Tracheophyta</taxon>
        <taxon>Spermatophyta</taxon>
        <taxon>Magnoliopsida</taxon>
        <taxon>Ranunculales</taxon>
        <taxon>Papaveraceae</taxon>
        <taxon>Papaveroideae</taxon>
        <taxon>Papaver</taxon>
    </lineage>
</organism>
<evidence type="ECO:0000313" key="2">
    <source>
        <dbReference type="EMBL" id="MCL7046476.1"/>
    </source>
</evidence>
<comment type="caution">
    <text evidence="2">The sequence shown here is derived from an EMBL/GenBank/DDBJ whole genome shotgun (WGS) entry which is preliminary data.</text>
</comment>
<accession>A0AA41VS31</accession>
<dbReference type="AlphaFoldDB" id="A0AA41VS31"/>
<feature type="non-terminal residue" evidence="2">
    <location>
        <position position="196"/>
    </location>
</feature>
<dbReference type="PANTHER" id="PTHR47337:SF1">
    <property type="entry name" value="TETRATRICOPEPTIDE REPEAT (TPR)-LIKE SUPERFAMILY PROTEIN"/>
    <property type="match status" value="1"/>
</dbReference>
<sequence length="196" mass="21457">MTLYCSQYCQEQAIGQRPGIDPNSIPTSGNVSTDLKRHVERISLENNSGHPVADSSPKWVAEHRHECGGVHWPAVLPAEIVLAGRVLVRTIEAKRKSNGAMDSPEALDLCHNYGCMTPETKLEIHIYAIVLTYCVQLSYAAEISLSGLSQLVVLISQIKVNSMAVVHMKSPDACEQGEHSGELSHTDNTLTNQIEQ</sequence>
<name>A0AA41VS31_PAPNU</name>
<evidence type="ECO:0000313" key="3">
    <source>
        <dbReference type="Proteomes" id="UP001177140"/>
    </source>
</evidence>
<feature type="compositionally biased region" description="Basic and acidic residues" evidence="1">
    <location>
        <begin position="174"/>
        <end position="185"/>
    </location>
</feature>
<evidence type="ECO:0000256" key="1">
    <source>
        <dbReference type="SAM" id="MobiDB-lite"/>
    </source>
</evidence>
<feature type="compositionally biased region" description="Polar residues" evidence="1">
    <location>
        <begin position="186"/>
        <end position="196"/>
    </location>
</feature>
<protein>
    <submittedName>
        <fullName evidence="2">Uncharacterized protein</fullName>
    </submittedName>
</protein>
<keyword evidence="3" id="KW-1185">Reference proteome</keyword>
<dbReference type="EMBL" id="JAJJMA010281742">
    <property type="protein sequence ID" value="MCL7046476.1"/>
    <property type="molecule type" value="Genomic_DNA"/>
</dbReference>